<proteinExistence type="inferred from homology"/>
<comment type="pathway">
    <text evidence="1 7">Cofactor biosynthesis; adenosylcobalamin biosynthesis.</text>
</comment>
<dbReference type="GO" id="GO:0003824">
    <property type="term" value="F:catalytic activity"/>
    <property type="evidence" value="ECO:0007669"/>
    <property type="project" value="InterPro"/>
</dbReference>
<feature type="domain" description="CobB/CobQ-like glutamine amidotransferase" evidence="9">
    <location>
        <begin position="250"/>
        <end position="433"/>
    </location>
</feature>
<dbReference type="NCBIfam" id="TIGR00313">
    <property type="entry name" value="cobQ"/>
    <property type="match status" value="1"/>
</dbReference>
<dbReference type="InterPro" id="IPR033949">
    <property type="entry name" value="CobQ_GATase1"/>
</dbReference>
<dbReference type="EMBL" id="CP063073">
    <property type="protein sequence ID" value="QOQ76103.1"/>
    <property type="molecule type" value="Genomic_DNA"/>
</dbReference>
<dbReference type="InterPro" id="IPR004459">
    <property type="entry name" value="CobQ_synth"/>
</dbReference>
<dbReference type="Proteomes" id="UP000594923">
    <property type="component" value="Chromosome"/>
</dbReference>
<dbReference type="Pfam" id="PF01656">
    <property type="entry name" value="CbiA"/>
    <property type="match status" value="1"/>
</dbReference>
<gene>
    <name evidence="7" type="primary">cobQ</name>
    <name evidence="10" type="ORF">IMF22_03210</name>
</gene>
<evidence type="ECO:0000313" key="10">
    <source>
        <dbReference type="EMBL" id="QOQ76103.1"/>
    </source>
</evidence>
<dbReference type="PANTHER" id="PTHR21343">
    <property type="entry name" value="DETHIOBIOTIN SYNTHETASE"/>
    <property type="match status" value="1"/>
</dbReference>
<evidence type="ECO:0000256" key="4">
    <source>
        <dbReference type="ARBA" id="ARBA00022573"/>
    </source>
</evidence>
<comment type="function">
    <text evidence="6 7">Catalyzes amidations at positions B, D, E, and G on adenosylcobyrinic A,C-diamide. NH(2) groups are provided by glutamine, and one molecule of ATP is hydrogenolyzed for each amidation.</text>
</comment>
<accession>A0A7M1KIQ2</accession>
<evidence type="ECO:0000313" key="11">
    <source>
        <dbReference type="Proteomes" id="UP000594923"/>
    </source>
</evidence>
<feature type="domain" description="CobQ/CobB/MinD/ParA nucleotide binding" evidence="8">
    <location>
        <begin position="4"/>
        <end position="230"/>
    </location>
</feature>
<evidence type="ECO:0000256" key="6">
    <source>
        <dbReference type="ARBA" id="ARBA00025166"/>
    </source>
</evidence>
<dbReference type="InterPro" id="IPR047045">
    <property type="entry name" value="CobQ_N"/>
</dbReference>
<organism evidence="10 11">
    <name type="scientific">Pseudomonas poae</name>
    <dbReference type="NCBI Taxonomy" id="200451"/>
    <lineage>
        <taxon>Bacteria</taxon>
        <taxon>Pseudomonadati</taxon>
        <taxon>Pseudomonadota</taxon>
        <taxon>Gammaproteobacteria</taxon>
        <taxon>Pseudomonadales</taxon>
        <taxon>Pseudomonadaceae</taxon>
        <taxon>Pseudomonas</taxon>
    </lineage>
</organism>
<dbReference type="Pfam" id="PF07685">
    <property type="entry name" value="GATase_3"/>
    <property type="match status" value="1"/>
</dbReference>
<dbReference type="InterPro" id="IPR002586">
    <property type="entry name" value="CobQ/CobB/MinD/ParA_Nub-bd_dom"/>
</dbReference>
<dbReference type="GO" id="GO:0009236">
    <property type="term" value="P:cobalamin biosynthetic process"/>
    <property type="evidence" value="ECO:0007669"/>
    <property type="project" value="UniProtKB-UniRule"/>
</dbReference>
<evidence type="ECO:0000256" key="7">
    <source>
        <dbReference type="HAMAP-Rule" id="MF_00028"/>
    </source>
</evidence>
<evidence type="ECO:0000256" key="1">
    <source>
        <dbReference type="ARBA" id="ARBA00004953"/>
    </source>
</evidence>
<dbReference type="PANTHER" id="PTHR21343:SF1">
    <property type="entry name" value="COBYRIC ACID SYNTHASE"/>
    <property type="match status" value="1"/>
</dbReference>
<name>A0A7M1KIQ2_9PSED</name>
<dbReference type="NCBIfam" id="NF001989">
    <property type="entry name" value="PRK00784.1"/>
    <property type="match status" value="1"/>
</dbReference>
<dbReference type="SUPFAM" id="SSF52317">
    <property type="entry name" value="Class I glutamine amidotransferase-like"/>
    <property type="match status" value="1"/>
</dbReference>
<dbReference type="InterPro" id="IPR011698">
    <property type="entry name" value="GATase_3"/>
</dbReference>
<feature type="active site" description="Nucleophile" evidence="7">
    <location>
        <position position="329"/>
    </location>
</feature>
<evidence type="ECO:0000256" key="5">
    <source>
        <dbReference type="ARBA" id="ARBA00022962"/>
    </source>
</evidence>
<dbReference type="CDD" id="cd05389">
    <property type="entry name" value="CobQ_N"/>
    <property type="match status" value="1"/>
</dbReference>
<dbReference type="Gene3D" id="3.40.50.300">
    <property type="entry name" value="P-loop containing nucleotide triphosphate hydrolases"/>
    <property type="match status" value="1"/>
</dbReference>
<dbReference type="HAMAP" id="MF_00028">
    <property type="entry name" value="CobQ"/>
    <property type="match status" value="1"/>
</dbReference>
<evidence type="ECO:0000256" key="3">
    <source>
        <dbReference type="ARBA" id="ARBA00019833"/>
    </source>
</evidence>
<sequence>MSTLMVQGTTSDAGKSTLVTALCRWLVRQGIAVVPFKPQNMALNSAVTAEGGEIGRAQAVQAQAANLAPHTDMNPVLLKPNSDTGSQVIIHGRAVTSMNAVAYHDYKAIAMQAVLASHARLSAAYPVVMVEGAGSPAEINLRANDIANMGFAEAVDCPVLLIADINRGGVFAHLVGTLELLSPTEQARVKGVIINRFRGDIALLQPGLDWLEARTGKPVVGVLPYVMDLHLEAEDGIDQRQIDKAAQVLKVVVPVLPRISNHTDFDPLRLHPQVDLQFVGPGQAIPAADLIILPGSKSVRSDLAYLRANGWDTAVARHLRYGGKVLGICGGLQMLGEHVHDPLGLEGPVGSSEGLGLLAFSTTLEEEKQLRNVRGRLLLEDAEVSGYEIHAGVTSGNALSRAAVLLDDGRSDGAQSEDGQILGTYLHGLFETPAACSALLRWAGLQEVQEVDYHALRERDIERLADLVENHLDTDLLRKLCGI</sequence>
<dbReference type="GO" id="GO:0015420">
    <property type="term" value="F:ABC-type vitamin B12 transporter activity"/>
    <property type="evidence" value="ECO:0007669"/>
    <property type="project" value="UniProtKB-UniRule"/>
</dbReference>
<comment type="similarity">
    <text evidence="2 7">Belongs to the CobB/CobQ family. CobQ subfamily.</text>
</comment>
<evidence type="ECO:0000259" key="8">
    <source>
        <dbReference type="Pfam" id="PF01656"/>
    </source>
</evidence>
<dbReference type="InterPro" id="IPR027417">
    <property type="entry name" value="P-loop_NTPase"/>
</dbReference>
<dbReference type="UniPathway" id="UPA00148"/>
<dbReference type="PROSITE" id="PS51274">
    <property type="entry name" value="GATASE_COBBQ"/>
    <property type="match status" value="1"/>
</dbReference>
<reference evidence="10 11" key="1">
    <citation type="submission" date="2020-10" db="EMBL/GenBank/DDBJ databases">
        <title>High quality whole genome sequence of Pseudomonas poae PMA22.</title>
        <authorList>
            <person name="Hernandez J.G."/>
            <person name="Rodriguez P."/>
            <person name="Cuevas C."/>
            <person name="de la Calle F."/>
            <person name="Galan B."/>
            <person name="Garcia J.L."/>
        </authorList>
    </citation>
    <scope>NUCLEOTIDE SEQUENCE [LARGE SCALE GENOMIC DNA]</scope>
    <source>
        <strain evidence="10 11">PMA22</strain>
    </source>
</reference>
<evidence type="ECO:0000256" key="2">
    <source>
        <dbReference type="ARBA" id="ARBA00006205"/>
    </source>
</evidence>
<dbReference type="Gene3D" id="3.40.50.880">
    <property type="match status" value="1"/>
</dbReference>
<dbReference type="AlphaFoldDB" id="A0A7M1KIQ2"/>
<keyword evidence="5 7" id="KW-0315">Glutamine amidotransferase</keyword>
<dbReference type="SUPFAM" id="SSF52540">
    <property type="entry name" value="P-loop containing nucleoside triphosphate hydrolases"/>
    <property type="match status" value="1"/>
</dbReference>
<dbReference type="InterPro" id="IPR029062">
    <property type="entry name" value="Class_I_gatase-like"/>
</dbReference>
<protein>
    <recommendedName>
        <fullName evidence="3 7">Cobyric acid synthase</fullName>
    </recommendedName>
</protein>
<keyword evidence="4 7" id="KW-0169">Cobalamin biosynthesis</keyword>
<evidence type="ECO:0000259" key="9">
    <source>
        <dbReference type="Pfam" id="PF07685"/>
    </source>
</evidence>
<dbReference type="RefSeq" id="WP_197627230.1">
    <property type="nucleotide sequence ID" value="NZ_CP063073.1"/>
</dbReference>
<feature type="active site" evidence="7">
    <location>
        <position position="427"/>
    </location>
</feature>
<dbReference type="CDD" id="cd01750">
    <property type="entry name" value="GATase1_CobQ"/>
    <property type="match status" value="1"/>
</dbReference>